<reference evidence="3" key="1">
    <citation type="submission" date="2021-02" db="EMBL/GenBank/DDBJ databases">
        <authorList>
            <person name="Nowell W R."/>
        </authorList>
    </citation>
    <scope>NUCLEOTIDE SEQUENCE</scope>
</reference>
<dbReference type="Proteomes" id="UP000663860">
    <property type="component" value="Unassembled WGS sequence"/>
</dbReference>
<dbReference type="EMBL" id="CAJOBB010001491">
    <property type="protein sequence ID" value="CAF3864684.1"/>
    <property type="molecule type" value="Genomic_DNA"/>
</dbReference>
<feature type="compositionally biased region" description="Basic residues" evidence="1">
    <location>
        <begin position="99"/>
        <end position="139"/>
    </location>
</feature>
<feature type="region of interest" description="Disordered" evidence="1">
    <location>
        <begin position="755"/>
        <end position="800"/>
    </location>
</feature>
<proteinExistence type="predicted"/>
<sequence length="800" mass="89076">MMKSQKMKEEQHDHVNNYRTIEPSPHMYLNVDERSRPSTRFNTPSVEPAMISYQSASYFSAPTESPPPLIEEQNKLWPIEKLSKDSSTTESVTLAQKRNHKHKHHRHHHHHHNTTTASGKRHCYHHHHHHHQNRQRRVKSVGQQASDQSSSKIIIANSKNIDQKQQPIIVYREISNDKDFIYDTNPLAKVSYETDNKAASINDQQSPLLVYGDNNMQHSLVNDQMSQPVFVSSDQKKKTSKGNIPLQSIENKIVSQRAASTDETQVSNYPPVMYTQSTPSITSPCGVQEVERIYYEDSCCGPSSSISNCASNSCILQQSNSCGCMSQQPQQQILLCTETNSPEEYIYTTCNNNYIQDSCSQQQQQQQYICVDSTPSTIINQMPAFSPVTTNACRSPQTYICVPQTSCQQSPNIIIQPQPQIQSQPLQIIQSPQTSPPGQYLRITSATPQIIETIQSPGFQTAQPQIIQGMQPQIIQGIQPQIMQGMQSQIIQGIQPQIIQGIQPQIVQSIQAPPQALSVSPQMLYQRPYDPIVLPTQNQQFAVTNTPLVAMSQPSYAPARQIPTGPRMFQHALANTVAGRTGVPLPFMQSPMGGQSRGAPLVPTGRVLFNDELQPSTFSTLIPIHSDDSFIPFQSLKSPSYMTPSTFSRKDTYPSSIRNFNRVRQQIQQRAQFLADLEKHNPIRLSSSPTQLANTTALPSRRISPNALQPNSQFLSHISPATSRSPSIVSSFVPPINEMPTSARSQALYAKKNITGTSSSNSSRSSISSSSSVPPARSPSFADTYHGPLLSETVTPYQSL</sequence>
<name>A0A819FFD6_9BILA</name>
<comment type="caution">
    <text evidence="3">The sequence shown here is derived from an EMBL/GenBank/DDBJ whole genome shotgun (WGS) entry which is preliminary data.</text>
</comment>
<evidence type="ECO:0000256" key="1">
    <source>
        <dbReference type="SAM" id="MobiDB-lite"/>
    </source>
</evidence>
<organism evidence="3 4">
    <name type="scientific">Adineta steineri</name>
    <dbReference type="NCBI Taxonomy" id="433720"/>
    <lineage>
        <taxon>Eukaryota</taxon>
        <taxon>Metazoa</taxon>
        <taxon>Spiralia</taxon>
        <taxon>Gnathifera</taxon>
        <taxon>Rotifera</taxon>
        <taxon>Eurotatoria</taxon>
        <taxon>Bdelloidea</taxon>
        <taxon>Adinetida</taxon>
        <taxon>Adinetidae</taxon>
        <taxon>Adineta</taxon>
    </lineage>
</organism>
<protein>
    <submittedName>
        <fullName evidence="3">Uncharacterized protein</fullName>
    </submittedName>
</protein>
<evidence type="ECO:0000313" key="3">
    <source>
        <dbReference type="EMBL" id="CAF3864684.1"/>
    </source>
</evidence>
<gene>
    <name evidence="2" type="ORF">IZO911_LOCUS15185</name>
    <name evidence="3" type="ORF">KXQ929_LOCUS20857</name>
</gene>
<feature type="region of interest" description="Disordered" evidence="1">
    <location>
        <begin position="685"/>
        <end position="707"/>
    </location>
</feature>
<dbReference type="EMBL" id="CAJNOE010000130">
    <property type="protein sequence ID" value="CAF0954328.1"/>
    <property type="molecule type" value="Genomic_DNA"/>
</dbReference>
<dbReference type="Proteomes" id="UP000663868">
    <property type="component" value="Unassembled WGS sequence"/>
</dbReference>
<feature type="compositionally biased region" description="Polar residues" evidence="1">
    <location>
        <begin position="685"/>
        <end position="698"/>
    </location>
</feature>
<feature type="region of interest" description="Disordered" evidence="1">
    <location>
        <begin position="99"/>
        <end position="148"/>
    </location>
</feature>
<feature type="compositionally biased region" description="Low complexity" evidence="1">
    <location>
        <begin position="758"/>
        <end position="780"/>
    </location>
</feature>
<evidence type="ECO:0000313" key="2">
    <source>
        <dbReference type="EMBL" id="CAF0954328.1"/>
    </source>
</evidence>
<dbReference type="AlphaFoldDB" id="A0A819FFD6"/>
<accession>A0A819FFD6</accession>
<evidence type="ECO:0000313" key="4">
    <source>
        <dbReference type="Proteomes" id="UP000663868"/>
    </source>
</evidence>